<dbReference type="GO" id="GO:0005829">
    <property type="term" value="C:cytosol"/>
    <property type="evidence" value="ECO:0007669"/>
    <property type="project" value="TreeGrafter"/>
</dbReference>
<dbReference type="AlphaFoldDB" id="A0A0A6UL78"/>
<accession>A0A0A6UL78</accession>
<dbReference type="GO" id="GO:0019290">
    <property type="term" value="P:siderophore biosynthetic process"/>
    <property type="evidence" value="ECO:0007669"/>
    <property type="project" value="TreeGrafter"/>
</dbReference>
<dbReference type="InterPro" id="IPR037407">
    <property type="entry name" value="MLP_fam"/>
</dbReference>
<dbReference type="Gene3D" id="3.90.820.10">
    <property type="entry name" value="Structural Genomics, Unknown Function 30-nov-00 1gh9 Mol_id"/>
    <property type="match status" value="1"/>
</dbReference>
<dbReference type="RefSeq" id="WP_043526599.1">
    <property type="nucleotide sequence ID" value="NZ_BAABKU010000048.1"/>
</dbReference>
<dbReference type="PANTHER" id="PTHR38444:SF1">
    <property type="entry name" value="ENTEROBACTIN BIOSYNTHESIS PROTEIN YBDZ"/>
    <property type="match status" value="1"/>
</dbReference>
<dbReference type="InterPro" id="IPR005153">
    <property type="entry name" value="MbtH-like_dom"/>
</dbReference>
<dbReference type="InterPro" id="IPR038020">
    <property type="entry name" value="MbtH-like_sf"/>
</dbReference>
<dbReference type="SMART" id="SM00923">
    <property type="entry name" value="MbtH"/>
    <property type="match status" value="1"/>
</dbReference>
<evidence type="ECO:0000259" key="1">
    <source>
        <dbReference type="SMART" id="SM00923"/>
    </source>
</evidence>
<evidence type="ECO:0000313" key="2">
    <source>
        <dbReference type="EMBL" id="KHD75793.1"/>
    </source>
</evidence>
<sequence>MPNPFDIPDGRFLVLVNEEGQHSLWPEAVPAPAGWAITHGAADRETCLAHVRANWTDLRPRSLRVHPGEV</sequence>
<comment type="caution">
    <text evidence="2">The sequence shown here is derived from an EMBL/GenBank/DDBJ whole genome shotgun (WGS) entry which is preliminary data.</text>
</comment>
<dbReference type="SUPFAM" id="SSF160582">
    <property type="entry name" value="MbtH-like"/>
    <property type="match status" value="1"/>
</dbReference>
<dbReference type="OrthoDB" id="7584480at2"/>
<dbReference type="Pfam" id="PF03621">
    <property type="entry name" value="MbtH"/>
    <property type="match status" value="1"/>
</dbReference>
<gene>
    <name evidence="2" type="ORF">MB27_20310</name>
</gene>
<dbReference type="EMBL" id="JRTT01000023">
    <property type="protein sequence ID" value="KHD75793.1"/>
    <property type="molecule type" value="Genomic_DNA"/>
</dbReference>
<feature type="domain" description="MbtH-like" evidence="1">
    <location>
        <begin position="3"/>
        <end position="53"/>
    </location>
</feature>
<dbReference type="Proteomes" id="UP000054537">
    <property type="component" value="Unassembled WGS sequence"/>
</dbReference>
<name>A0A0A6UL78_ACTUT</name>
<dbReference type="PANTHER" id="PTHR38444">
    <property type="entry name" value="ENTEROBACTIN BIOSYNTHESIS PROTEIN YBDZ"/>
    <property type="match status" value="1"/>
</dbReference>
<proteinExistence type="predicted"/>
<organism evidence="2 3">
    <name type="scientific">Actinoplanes utahensis</name>
    <dbReference type="NCBI Taxonomy" id="1869"/>
    <lineage>
        <taxon>Bacteria</taxon>
        <taxon>Bacillati</taxon>
        <taxon>Actinomycetota</taxon>
        <taxon>Actinomycetes</taxon>
        <taxon>Micromonosporales</taxon>
        <taxon>Micromonosporaceae</taxon>
        <taxon>Actinoplanes</taxon>
    </lineage>
</organism>
<reference evidence="2 3" key="1">
    <citation type="submission" date="2014-10" db="EMBL/GenBank/DDBJ databases">
        <title>Draft genome sequence of Actinoplanes utahensis NRRL 12052.</title>
        <authorList>
            <person name="Velasco-Bucheli B."/>
            <person name="del Cerro C."/>
            <person name="Hormigo D."/>
            <person name="Garcia J.L."/>
            <person name="Acebal C."/>
            <person name="Arroyo M."/>
            <person name="de la Mata I."/>
        </authorList>
    </citation>
    <scope>NUCLEOTIDE SEQUENCE [LARGE SCALE GENOMIC DNA]</scope>
    <source>
        <strain evidence="2 3">NRRL 12052</strain>
    </source>
</reference>
<dbReference type="eggNOG" id="COG3251">
    <property type="taxonomic scope" value="Bacteria"/>
</dbReference>
<evidence type="ECO:0000313" key="3">
    <source>
        <dbReference type="Proteomes" id="UP000054537"/>
    </source>
</evidence>
<keyword evidence="3" id="KW-1185">Reference proteome</keyword>
<dbReference type="STRING" id="1869.MB27_20310"/>
<protein>
    <submittedName>
        <fullName evidence="2">Protein mbtH</fullName>
    </submittedName>
</protein>